<feature type="compositionally biased region" description="Low complexity" evidence="7">
    <location>
        <begin position="936"/>
        <end position="946"/>
    </location>
</feature>
<evidence type="ECO:0000313" key="10">
    <source>
        <dbReference type="Ensembl" id="ENSSOCP00000004364.1"/>
    </source>
</evidence>
<keyword evidence="5" id="KW-0694">RNA-binding</keyword>
<proteinExistence type="inferred from homology"/>
<dbReference type="SUPFAM" id="SSF48371">
    <property type="entry name" value="ARM repeat"/>
    <property type="match status" value="3"/>
</dbReference>
<dbReference type="GO" id="GO:0003729">
    <property type="term" value="F:mRNA binding"/>
    <property type="evidence" value="ECO:0007669"/>
    <property type="project" value="TreeGrafter"/>
</dbReference>
<reference evidence="10" key="1">
    <citation type="submission" date="2025-08" db="UniProtKB">
        <authorList>
            <consortium name="Ensembl"/>
        </authorList>
    </citation>
    <scope>IDENTIFICATION</scope>
</reference>
<dbReference type="GO" id="GO:0006417">
    <property type="term" value="P:regulation of translation"/>
    <property type="evidence" value="ECO:0007669"/>
    <property type="project" value="UniProtKB-KW"/>
</dbReference>
<feature type="compositionally biased region" description="Pro residues" evidence="7">
    <location>
        <begin position="285"/>
        <end position="302"/>
    </location>
</feature>
<feature type="compositionally biased region" description="Basic and acidic residues" evidence="7">
    <location>
        <begin position="420"/>
        <end position="436"/>
    </location>
</feature>
<dbReference type="FunFam" id="1.25.40.180:FF:000001">
    <property type="entry name" value="Eukaryotic translation initiation factor 4 gamma, 3, putative"/>
    <property type="match status" value="1"/>
</dbReference>
<dbReference type="GO" id="GO:0003743">
    <property type="term" value="F:translation initiation factor activity"/>
    <property type="evidence" value="ECO:0007669"/>
    <property type="project" value="UniProtKB-KW"/>
</dbReference>
<keyword evidence="11" id="KW-1185">Reference proteome</keyword>
<evidence type="ECO:0000256" key="2">
    <source>
        <dbReference type="ARBA" id="ARBA00022540"/>
    </source>
</evidence>
<dbReference type="SMART" id="SM00544">
    <property type="entry name" value="MA3"/>
    <property type="match status" value="1"/>
</dbReference>
<name>A0A8D0ESJ8_STROC</name>
<feature type="compositionally biased region" description="Basic and acidic residues" evidence="7">
    <location>
        <begin position="1025"/>
        <end position="1063"/>
    </location>
</feature>
<dbReference type="GO" id="GO:0016281">
    <property type="term" value="C:eukaryotic translation initiation factor 4F complex"/>
    <property type="evidence" value="ECO:0007669"/>
    <property type="project" value="TreeGrafter"/>
</dbReference>
<evidence type="ECO:0000256" key="3">
    <source>
        <dbReference type="ARBA" id="ARBA00022553"/>
    </source>
</evidence>
<dbReference type="PRINTS" id="PR01217">
    <property type="entry name" value="PRICHEXTENSN"/>
</dbReference>
<dbReference type="InterPro" id="IPR003307">
    <property type="entry name" value="W2_domain"/>
</dbReference>
<keyword evidence="3" id="KW-0597">Phosphoprotein</keyword>
<feature type="region of interest" description="Disordered" evidence="7">
    <location>
        <begin position="846"/>
        <end position="1082"/>
    </location>
</feature>
<feature type="compositionally biased region" description="Pro residues" evidence="7">
    <location>
        <begin position="234"/>
        <end position="243"/>
    </location>
</feature>
<evidence type="ECO:0000259" key="9">
    <source>
        <dbReference type="PROSITE" id="PS51366"/>
    </source>
</evidence>
<dbReference type="FunFam" id="1.25.40.180:FF:000002">
    <property type="entry name" value="Eukaryotic translation initiation factor 4 gamma, 3, putative"/>
    <property type="match status" value="1"/>
</dbReference>
<keyword evidence="4" id="KW-0810">Translation regulation</keyword>
<dbReference type="PROSITE" id="PS51366">
    <property type="entry name" value="MI"/>
    <property type="match status" value="1"/>
</dbReference>
<feature type="compositionally biased region" description="Basic and acidic residues" evidence="7">
    <location>
        <begin position="979"/>
        <end position="1017"/>
    </location>
</feature>
<dbReference type="PANTHER" id="PTHR23253">
    <property type="entry name" value="EUKARYOTIC TRANSLATION INITIATION FACTOR 4 GAMMA"/>
    <property type="match status" value="1"/>
</dbReference>
<protein>
    <submittedName>
        <fullName evidence="10">Eukaryotic translation initiation factor 4 gamma 1</fullName>
    </submittedName>
</protein>
<dbReference type="InterPro" id="IPR003890">
    <property type="entry name" value="MIF4G-like_typ-3"/>
</dbReference>
<dbReference type="Gene3D" id="1.25.40.180">
    <property type="match status" value="3"/>
</dbReference>
<feature type="compositionally biased region" description="Low complexity" evidence="7">
    <location>
        <begin position="268"/>
        <end position="281"/>
    </location>
</feature>
<reference evidence="10" key="2">
    <citation type="submission" date="2025-09" db="UniProtKB">
        <authorList>
            <consortium name="Ensembl"/>
        </authorList>
    </citation>
    <scope>IDENTIFICATION</scope>
</reference>
<evidence type="ECO:0000313" key="11">
    <source>
        <dbReference type="Proteomes" id="UP000694551"/>
    </source>
</evidence>
<evidence type="ECO:0000256" key="1">
    <source>
        <dbReference type="ARBA" id="ARBA00005775"/>
    </source>
</evidence>
<evidence type="ECO:0000256" key="7">
    <source>
        <dbReference type="SAM" id="MobiDB-lite"/>
    </source>
</evidence>
<organism evidence="10 11">
    <name type="scientific">Strix occidentalis caurina</name>
    <name type="common">northern spotted owl</name>
    <dbReference type="NCBI Taxonomy" id="311401"/>
    <lineage>
        <taxon>Eukaryota</taxon>
        <taxon>Metazoa</taxon>
        <taxon>Chordata</taxon>
        <taxon>Craniata</taxon>
        <taxon>Vertebrata</taxon>
        <taxon>Euteleostomi</taxon>
        <taxon>Archelosauria</taxon>
        <taxon>Archosauria</taxon>
        <taxon>Dinosauria</taxon>
        <taxon>Saurischia</taxon>
        <taxon>Theropoda</taxon>
        <taxon>Coelurosauria</taxon>
        <taxon>Aves</taxon>
        <taxon>Neognathae</taxon>
        <taxon>Neoaves</taxon>
        <taxon>Telluraves</taxon>
        <taxon>Strigiformes</taxon>
        <taxon>Strigidae</taxon>
        <taxon>Strix</taxon>
    </lineage>
</organism>
<feature type="compositionally biased region" description="Polar residues" evidence="7">
    <location>
        <begin position="948"/>
        <end position="965"/>
    </location>
</feature>
<dbReference type="SMART" id="SM00515">
    <property type="entry name" value="eIF5C"/>
    <property type="match status" value="1"/>
</dbReference>
<dbReference type="InterPro" id="IPR003891">
    <property type="entry name" value="Initiation_fac_eIF4g_MI"/>
</dbReference>
<dbReference type="CDD" id="cd11559">
    <property type="entry name" value="W2_eIF4G1_like"/>
    <property type="match status" value="1"/>
</dbReference>
<feature type="domain" description="W2" evidence="8">
    <location>
        <begin position="1273"/>
        <end position="1439"/>
    </location>
</feature>
<feature type="region of interest" description="Disordered" evidence="7">
    <location>
        <begin position="234"/>
        <end position="342"/>
    </location>
</feature>
<dbReference type="SMART" id="SM00543">
    <property type="entry name" value="MIF4G"/>
    <property type="match status" value="1"/>
</dbReference>
<dbReference type="InterPro" id="IPR016024">
    <property type="entry name" value="ARM-type_fold"/>
</dbReference>
<feature type="region of interest" description="Disordered" evidence="7">
    <location>
        <begin position="49"/>
        <end position="71"/>
    </location>
</feature>
<dbReference type="Pfam" id="PF02020">
    <property type="entry name" value="W2"/>
    <property type="match status" value="1"/>
</dbReference>
<dbReference type="PROSITE" id="PS51363">
    <property type="entry name" value="W2"/>
    <property type="match status" value="1"/>
</dbReference>
<evidence type="ECO:0000256" key="6">
    <source>
        <dbReference type="ARBA" id="ARBA00022917"/>
    </source>
</evidence>
<feature type="domain" description="MI" evidence="9">
    <location>
        <begin position="1081"/>
        <end position="1203"/>
    </location>
</feature>
<evidence type="ECO:0000259" key="8">
    <source>
        <dbReference type="PROSITE" id="PS51363"/>
    </source>
</evidence>
<evidence type="ECO:0000256" key="5">
    <source>
        <dbReference type="ARBA" id="ARBA00022884"/>
    </source>
</evidence>
<keyword evidence="2" id="KW-0396">Initiation factor</keyword>
<dbReference type="Proteomes" id="UP000694551">
    <property type="component" value="Unplaced"/>
</dbReference>
<keyword evidence="6" id="KW-0648">Protein biosynthesis</keyword>
<dbReference type="FunFam" id="1.25.40.180:FF:000003">
    <property type="entry name" value="Putative eukaryotic translation initiation factor 4 gamma 1"/>
    <property type="match status" value="1"/>
</dbReference>
<sequence length="1439" mass="160279">MGRTRPVAALCLPSESQTCIPLPQFAPQQGIRIRDPNQGGKDITEEIMSGARTSSTPTPPQAGSGLEPQANGETPHVAVIVRPGKCVCRGWLCQPARLLPGSLKPVSLEPSKSASPSPPPPLIPEVEPVVLSAVTLVPMEPPVDVDTKVEQGEALPDPHKTFSAITTVPGAVELPLVPAPNMDTVAVAAEEEEEEVEEEVAIPLPEPTLQAPVPPEASPVPVVPPMPAVPPVPAAPSPPPVVPQAPEAPAKLASPSPPPPREEPCPEPAAEPAAEANGVLEEVPEPVPEVPVCQPVPAPVPAPTLDSPIAQPEELPLPNGVEGTGRAEPSEEQPEGLGGFLSFTSLPLLPVAVSVPKKKRRMKELNKKEAVGDLLDAFKEISDSASEAENKPPASAPAHEAEDAAPTRPQEESEETWEEKEDKLAPEKGKAADQKYRYKEEQWKPLNPEEKKRYDREFLLGFQFIFASMQKPEGLPQITDVVLDKANKTPLRALDPIRLSGMNCSPDFTPSFANLGRPVMAGRWGCPRSCFFSLCQPSGLGPRRSQQSQRKEPRKIIATVSLNEDVKLNKAEKAWKPSSKRASEEEDPENIKTQELLRRVRSILNKLTPQMFQQLMKQVMELSIDTEERLKGVIDLVFEKAISEPNFSVAYANMCRCLMGLKVPTTDKPTVTVNFRKLLLNRCQKEFEKDKDDDEIFEKRQKEMDDASAPEEKARMKDELEEARDKARRRSLGNIKFIGELFKLKMLTEAIMHDCVVKLLKNHDEESLECLCRLLTTIGKDLDFEKAKPRMDQYFNQMEKIIKEKKTSSRIRFMLQDVIDLRRNSWVPRRGDQGPKTIDQIHKEAEMEEHREHIKVQQLMSKDKRRGPPGPSSSGRGSLVADDGWNTVPISKGNRPIDTSRLTKITKPGSIDSNNQLFAPGGRLSWGKGSSGGSGAKPADSASDSGRPATSTLNRFSALQQSTPAESLESRRVVQRSSSSRDRSEKAGERGERESRSEKGSDRLERPDRGERADRNRSALTKRSFSKETEDRSREREKQGGPEAVRKAASMTEERDRSRETIKQEPAPPAASPKPALSEEELEKKSKAIIEEYLHINDMKEALQCVQELGSPSSLYIFVQNGIESTLERSTISREHMGVLLCQLVKAGTLSKEQYYKGLREILEIAEDMEIDIPHIWLYLAELITPILQEEGIPMEELFREITKPLVPIGKATTLLVEVLGLLCKGMSQKTAGKLWRDGGLSWKEFLPEDQDVNKFVTEQKLEYTMGDSSDTPSRKELTSEELYKQMDKLLKENPNNQRIYDWIEANLSEQQVSSNTFIRALMTSVCHSAIIFENPYRVDALVIRNQAKLLQKYLRDEQKELQALYALQALVVKLDQPPNLLRMFFDALYDEDVIKEEAFYKWESSKDLAEQQGKGVALKSVTAFFTWLREAEDESDNN</sequence>
<accession>A0A8D0ESJ8</accession>
<feature type="region of interest" description="Disordered" evidence="7">
    <location>
        <begin position="384"/>
        <end position="436"/>
    </location>
</feature>
<dbReference type="Pfam" id="PF02854">
    <property type="entry name" value="MIF4G"/>
    <property type="match status" value="1"/>
</dbReference>
<feature type="compositionally biased region" description="Basic and acidic residues" evidence="7">
    <location>
        <begin position="846"/>
        <end position="855"/>
    </location>
</feature>
<dbReference type="PANTHER" id="PTHR23253:SF10">
    <property type="entry name" value="EUKARYOTIC TRANSLATION INITIATION FACTOR 4 GAMMA 1"/>
    <property type="match status" value="1"/>
</dbReference>
<evidence type="ECO:0000256" key="4">
    <source>
        <dbReference type="ARBA" id="ARBA00022845"/>
    </source>
</evidence>
<dbReference type="Ensembl" id="ENSSOCT00000004489.1">
    <property type="protein sequence ID" value="ENSSOCP00000004364.1"/>
    <property type="gene ID" value="ENSSOCG00000002925.1"/>
</dbReference>
<comment type="similarity">
    <text evidence="1">Belongs to the eukaryotic initiation factor 4G family.</text>
</comment>
<feature type="compositionally biased region" description="Low complexity" evidence="7">
    <location>
        <begin position="244"/>
        <end position="254"/>
    </location>
</feature>
<dbReference type="Pfam" id="PF02847">
    <property type="entry name" value="MA3"/>
    <property type="match status" value="1"/>
</dbReference>